<feature type="region of interest" description="Disordered" evidence="1">
    <location>
        <begin position="1"/>
        <end position="145"/>
    </location>
</feature>
<proteinExistence type="predicted"/>
<dbReference type="EMBL" id="JBFOLK010000013">
    <property type="protein sequence ID" value="KAL2465502.1"/>
    <property type="molecule type" value="Genomic_DNA"/>
</dbReference>
<evidence type="ECO:0000313" key="2">
    <source>
        <dbReference type="EMBL" id="KAL2465502.1"/>
    </source>
</evidence>
<name>A0ABD1PPE9_9LAMI</name>
<organism evidence="2 3">
    <name type="scientific">Abeliophyllum distichum</name>
    <dbReference type="NCBI Taxonomy" id="126358"/>
    <lineage>
        <taxon>Eukaryota</taxon>
        <taxon>Viridiplantae</taxon>
        <taxon>Streptophyta</taxon>
        <taxon>Embryophyta</taxon>
        <taxon>Tracheophyta</taxon>
        <taxon>Spermatophyta</taxon>
        <taxon>Magnoliopsida</taxon>
        <taxon>eudicotyledons</taxon>
        <taxon>Gunneridae</taxon>
        <taxon>Pentapetalae</taxon>
        <taxon>asterids</taxon>
        <taxon>lamiids</taxon>
        <taxon>Lamiales</taxon>
        <taxon>Oleaceae</taxon>
        <taxon>Forsythieae</taxon>
        <taxon>Abeliophyllum</taxon>
    </lineage>
</organism>
<gene>
    <name evidence="2" type="ORF">Adt_41353</name>
</gene>
<dbReference type="AlphaFoldDB" id="A0ABD1PPE9"/>
<protein>
    <submittedName>
        <fullName evidence="2">Uncharacterized protein</fullName>
    </submittedName>
</protein>
<reference evidence="3" key="1">
    <citation type="submission" date="2024-07" db="EMBL/GenBank/DDBJ databases">
        <title>Two chromosome-level genome assemblies of Korean endemic species Abeliophyllum distichum and Forsythia ovata (Oleaceae).</title>
        <authorList>
            <person name="Jang H."/>
        </authorList>
    </citation>
    <scope>NUCLEOTIDE SEQUENCE [LARGE SCALE GENOMIC DNA]</scope>
</reference>
<keyword evidence="3" id="KW-1185">Reference proteome</keyword>
<evidence type="ECO:0000256" key="1">
    <source>
        <dbReference type="SAM" id="MobiDB-lite"/>
    </source>
</evidence>
<sequence>MEDPNPENFNMINSEPGVAPTTESNAPHNLESEVLAAPNTGVPPTPERTASTLDSRAPAKSEPNASVSPIPESSAPAPLDVNDKTSENQKQTSLPTVLEPNATEKNVPPASKSPPLGPTTVHDVLKQPDNRATAGHPELSLIDFN</sequence>
<dbReference type="Proteomes" id="UP001604336">
    <property type="component" value="Unassembled WGS sequence"/>
</dbReference>
<comment type="caution">
    <text evidence="2">The sequence shown here is derived from an EMBL/GenBank/DDBJ whole genome shotgun (WGS) entry which is preliminary data.</text>
</comment>
<accession>A0ABD1PPE9</accession>
<evidence type="ECO:0000313" key="3">
    <source>
        <dbReference type="Proteomes" id="UP001604336"/>
    </source>
</evidence>